<proteinExistence type="predicted"/>
<accession>A0ABR3F6V2</accession>
<comment type="caution">
    <text evidence="2">The sequence shown here is derived from an EMBL/GenBank/DDBJ whole genome shotgun (WGS) entry which is preliminary data.</text>
</comment>
<feature type="region of interest" description="Disordered" evidence="1">
    <location>
        <begin position="368"/>
        <end position="429"/>
    </location>
</feature>
<evidence type="ECO:0000313" key="3">
    <source>
        <dbReference type="Proteomes" id="UP001465976"/>
    </source>
</evidence>
<gene>
    <name evidence="2" type="ORF">V5O48_010969</name>
</gene>
<dbReference type="SUPFAM" id="SSF56112">
    <property type="entry name" value="Protein kinase-like (PK-like)"/>
    <property type="match status" value="1"/>
</dbReference>
<reference evidence="2 3" key="1">
    <citation type="submission" date="2024-02" db="EMBL/GenBank/DDBJ databases">
        <title>A draft genome for the cacao thread blight pathogen Marasmius crinis-equi.</title>
        <authorList>
            <person name="Cohen S.P."/>
            <person name="Baruah I.K."/>
            <person name="Amoako-Attah I."/>
            <person name="Bukari Y."/>
            <person name="Meinhardt L.W."/>
            <person name="Bailey B.A."/>
        </authorList>
    </citation>
    <scope>NUCLEOTIDE SEQUENCE [LARGE SCALE GENOMIC DNA]</scope>
    <source>
        <strain evidence="2 3">GH-76</strain>
    </source>
</reference>
<dbReference type="Gene3D" id="1.10.510.10">
    <property type="entry name" value="Transferase(Phosphotransferase) domain 1"/>
    <property type="match status" value="1"/>
</dbReference>
<sequence>MDSPASDDTIDDLGPVSWGHPLTRMRDDPLYVAFAEALYGEALHEGSDDDDASDSSSVVYDIDFEEHIDQLILKDEESIRPLSLSHEKTSHDGIPFTLFPLPTTSTQLLVYLALNQRDARLDPWNPIPHIICAVDRTRTHDTVFLCLKHLVPFDIPPFRTVANWVDLFRQLLEGLSFLHEHGVVHGSISTAAAAHSQDQGKGVPGLMVDISADPNALDHPDQFDRTKYPVKYYFVDFSHARHSHFSSTTSPSLISAHSRPNSPLPPQRAPFTEDVHALGHLFANLLPNLPQSPLRKKLDSLSRSMVKGTLRTSEEARKLFEVLVGSVEGPALEQECTEKLKIYTVEHLHDDRPGAEGIIRLDSDELPAAQSQQPRGKLQPKSPTLPFGCVPPSQNEGASGRIHSAPATRRNSTNEQWPEPCTRVSEDHPGLGLVGLGLGVGLDEAWGDKDLKKFQSDLGQGRKKSKHAHHPSLSRKVTM</sequence>
<evidence type="ECO:0008006" key="4">
    <source>
        <dbReference type="Google" id="ProtNLM"/>
    </source>
</evidence>
<keyword evidence="3" id="KW-1185">Reference proteome</keyword>
<dbReference type="InterPro" id="IPR011009">
    <property type="entry name" value="Kinase-like_dom_sf"/>
</dbReference>
<evidence type="ECO:0000256" key="1">
    <source>
        <dbReference type="SAM" id="MobiDB-lite"/>
    </source>
</evidence>
<feature type="region of interest" description="Disordered" evidence="1">
    <location>
        <begin position="456"/>
        <end position="479"/>
    </location>
</feature>
<organism evidence="2 3">
    <name type="scientific">Marasmius crinis-equi</name>
    <dbReference type="NCBI Taxonomy" id="585013"/>
    <lineage>
        <taxon>Eukaryota</taxon>
        <taxon>Fungi</taxon>
        <taxon>Dikarya</taxon>
        <taxon>Basidiomycota</taxon>
        <taxon>Agaricomycotina</taxon>
        <taxon>Agaricomycetes</taxon>
        <taxon>Agaricomycetidae</taxon>
        <taxon>Agaricales</taxon>
        <taxon>Marasmiineae</taxon>
        <taxon>Marasmiaceae</taxon>
        <taxon>Marasmius</taxon>
    </lineage>
</organism>
<dbReference type="EMBL" id="JBAHYK010000843">
    <property type="protein sequence ID" value="KAL0570984.1"/>
    <property type="molecule type" value="Genomic_DNA"/>
</dbReference>
<protein>
    <recommendedName>
        <fullName evidence="4">Protein kinase domain-containing protein</fullName>
    </recommendedName>
</protein>
<feature type="compositionally biased region" description="Basic residues" evidence="1">
    <location>
        <begin position="461"/>
        <end position="479"/>
    </location>
</feature>
<dbReference type="Proteomes" id="UP001465976">
    <property type="component" value="Unassembled WGS sequence"/>
</dbReference>
<name>A0ABR3F6V2_9AGAR</name>
<evidence type="ECO:0000313" key="2">
    <source>
        <dbReference type="EMBL" id="KAL0570984.1"/>
    </source>
</evidence>